<dbReference type="GO" id="GO:0046872">
    <property type="term" value="F:metal ion binding"/>
    <property type="evidence" value="ECO:0007669"/>
    <property type="project" value="UniProtKB-KW"/>
</dbReference>
<dbReference type="GO" id="GO:0140647">
    <property type="term" value="P:P450-containing electron transport chain"/>
    <property type="evidence" value="ECO:0007669"/>
    <property type="project" value="InterPro"/>
</dbReference>
<comment type="similarity">
    <text evidence="1">Belongs to the adrenodoxin/putidaredoxin family.</text>
</comment>
<evidence type="ECO:0000256" key="3">
    <source>
        <dbReference type="ARBA" id="ARBA00022723"/>
    </source>
</evidence>
<keyword evidence="5" id="KW-0411">Iron-sulfur</keyword>
<dbReference type="PROSITE" id="PS51085">
    <property type="entry name" value="2FE2S_FER_2"/>
    <property type="match status" value="1"/>
</dbReference>
<evidence type="ECO:0000313" key="8">
    <source>
        <dbReference type="EMBL" id="KAH7641132.1"/>
    </source>
</evidence>
<dbReference type="PANTHER" id="PTHR23426:SF65">
    <property type="entry name" value="FERREDOXIN-2, MITOCHONDRIAL"/>
    <property type="match status" value="1"/>
</dbReference>
<dbReference type="OrthoDB" id="268593at2759"/>
<dbReference type="GO" id="GO:0051537">
    <property type="term" value="F:2 iron, 2 sulfur cluster binding"/>
    <property type="evidence" value="ECO:0007669"/>
    <property type="project" value="UniProtKB-KW"/>
</dbReference>
<evidence type="ECO:0000256" key="5">
    <source>
        <dbReference type="ARBA" id="ARBA00023014"/>
    </source>
</evidence>
<dbReference type="Pfam" id="PF00111">
    <property type="entry name" value="Fer2"/>
    <property type="match status" value="1"/>
</dbReference>
<proteinExistence type="inferred from homology"/>
<dbReference type="InterPro" id="IPR036010">
    <property type="entry name" value="2Fe-2S_ferredoxin-like_sf"/>
</dbReference>
<dbReference type="GO" id="GO:0005739">
    <property type="term" value="C:mitochondrion"/>
    <property type="evidence" value="ECO:0007669"/>
    <property type="project" value="TreeGrafter"/>
</dbReference>
<dbReference type="InterPro" id="IPR012675">
    <property type="entry name" value="Beta-grasp_dom_sf"/>
</dbReference>
<evidence type="ECO:0000259" key="7">
    <source>
        <dbReference type="PROSITE" id="PS51085"/>
    </source>
</evidence>
<keyword evidence="2" id="KW-0001">2Fe-2S</keyword>
<dbReference type="GO" id="GO:0009055">
    <property type="term" value="F:electron transfer activity"/>
    <property type="evidence" value="ECO:0007669"/>
    <property type="project" value="TreeGrafter"/>
</dbReference>
<reference evidence="8" key="1">
    <citation type="submission" date="2020-06" db="EMBL/GenBank/DDBJ databases">
        <authorList>
            <person name="Ji K."/>
            <person name="Li J."/>
        </authorList>
    </citation>
    <scope>NUCLEOTIDE SEQUENCE</scope>
    <source>
        <strain evidence="8">JKM2019</strain>
        <tissue evidence="8">Whole body</tissue>
    </source>
</reference>
<sequence length="188" mass="21265">MFDEKPEMFCKLLSNSSFNARRFFQIINLNLNNNKLISSPRNISFTSTLQTDDTSNNNNAAENDNDDSVAEKIRVHYITNKGEKITVEGTAGDNVMYLAQKNSIDIEGACEASLACCTCHVYVRDDYFDKIPEASEEEEDLLDMAPFLKSNSRLSCQIILKKDLQDIQVTLPPATRNFYVDGKKPTHH</sequence>
<protein>
    <recommendedName>
        <fullName evidence="7">2Fe-2S ferredoxin-type domain-containing protein</fullName>
    </recommendedName>
</protein>
<comment type="cofactor">
    <cofactor evidence="6">
        <name>[2Fe-2S] cluster</name>
        <dbReference type="ChEBI" id="CHEBI:190135"/>
    </cofactor>
</comment>
<keyword evidence="4" id="KW-0408">Iron</keyword>
<dbReference type="SUPFAM" id="SSF54292">
    <property type="entry name" value="2Fe-2S ferredoxin-like"/>
    <property type="match status" value="1"/>
</dbReference>
<dbReference type="EMBL" id="SDOV01000004">
    <property type="protein sequence ID" value="KAH7641132.1"/>
    <property type="molecule type" value="Genomic_DNA"/>
</dbReference>
<dbReference type="AlphaFoldDB" id="A0A9D4NZL4"/>
<evidence type="ECO:0000256" key="1">
    <source>
        <dbReference type="ARBA" id="ARBA00010914"/>
    </source>
</evidence>
<dbReference type="PRINTS" id="PR00355">
    <property type="entry name" value="ADRENODOXIN"/>
</dbReference>
<evidence type="ECO:0000256" key="2">
    <source>
        <dbReference type="ARBA" id="ARBA00022714"/>
    </source>
</evidence>
<dbReference type="InterPro" id="IPR001041">
    <property type="entry name" value="2Fe-2S_ferredoxin-type"/>
</dbReference>
<dbReference type="Gene3D" id="3.10.20.30">
    <property type="match status" value="1"/>
</dbReference>
<evidence type="ECO:0000256" key="6">
    <source>
        <dbReference type="ARBA" id="ARBA00034078"/>
    </source>
</evidence>
<comment type="caution">
    <text evidence="8">The sequence shown here is derived from an EMBL/GenBank/DDBJ whole genome shotgun (WGS) entry which is preliminary data.</text>
</comment>
<dbReference type="CDD" id="cd00207">
    <property type="entry name" value="fer2"/>
    <property type="match status" value="1"/>
</dbReference>
<organism evidence="8">
    <name type="scientific">Dermatophagoides farinae</name>
    <name type="common">American house dust mite</name>
    <dbReference type="NCBI Taxonomy" id="6954"/>
    <lineage>
        <taxon>Eukaryota</taxon>
        <taxon>Metazoa</taxon>
        <taxon>Ecdysozoa</taxon>
        <taxon>Arthropoda</taxon>
        <taxon>Chelicerata</taxon>
        <taxon>Arachnida</taxon>
        <taxon>Acari</taxon>
        <taxon>Acariformes</taxon>
        <taxon>Sarcoptiformes</taxon>
        <taxon>Astigmata</taxon>
        <taxon>Psoroptidia</taxon>
        <taxon>Analgoidea</taxon>
        <taxon>Pyroglyphidae</taxon>
        <taxon>Dermatophagoidinae</taxon>
        <taxon>Dermatophagoides</taxon>
    </lineage>
</organism>
<feature type="domain" description="2Fe-2S ferredoxin-type" evidence="7">
    <location>
        <begin position="73"/>
        <end position="175"/>
    </location>
</feature>
<dbReference type="PANTHER" id="PTHR23426">
    <property type="entry name" value="FERREDOXIN/ADRENODOXIN"/>
    <property type="match status" value="1"/>
</dbReference>
<accession>A0A9D4NZL4</accession>
<gene>
    <name evidence="8" type="ORF">HUG17_4176</name>
</gene>
<evidence type="ECO:0000256" key="4">
    <source>
        <dbReference type="ARBA" id="ARBA00023004"/>
    </source>
</evidence>
<reference evidence="8" key="2">
    <citation type="journal article" date="2021" name="World Allergy Organ. J.">
        <title>Chromosome-level assembly of Dermatophagoides farinae genome and transcriptome reveals two novel allergens Der f 37 and Der f 39.</title>
        <authorList>
            <person name="Chen J."/>
            <person name="Cai Z."/>
            <person name="Fan D."/>
            <person name="Hu J."/>
            <person name="Hou Y."/>
            <person name="He Y."/>
            <person name="Zhang Z."/>
            <person name="Zhao Z."/>
            <person name="Gao P."/>
            <person name="Hu W."/>
            <person name="Sun J."/>
            <person name="Li J."/>
            <person name="Ji K."/>
        </authorList>
    </citation>
    <scope>NUCLEOTIDE SEQUENCE</scope>
    <source>
        <strain evidence="8">JKM2019</strain>
    </source>
</reference>
<name>A0A9D4NZL4_DERFA</name>
<dbReference type="Proteomes" id="UP000828236">
    <property type="component" value="Unassembled WGS sequence"/>
</dbReference>
<dbReference type="InterPro" id="IPR001055">
    <property type="entry name" value="Adrenodoxin-like"/>
</dbReference>
<keyword evidence="3" id="KW-0479">Metal-binding</keyword>